<proteinExistence type="predicted"/>
<name>A0A699K2L5_TANCI</name>
<organism evidence="2">
    <name type="scientific">Tanacetum cinerariifolium</name>
    <name type="common">Dalmatian daisy</name>
    <name type="synonym">Chrysanthemum cinerariifolium</name>
    <dbReference type="NCBI Taxonomy" id="118510"/>
    <lineage>
        <taxon>Eukaryota</taxon>
        <taxon>Viridiplantae</taxon>
        <taxon>Streptophyta</taxon>
        <taxon>Embryophyta</taxon>
        <taxon>Tracheophyta</taxon>
        <taxon>Spermatophyta</taxon>
        <taxon>Magnoliopsida</taxon>
        <taxon>eudicotyledons</taxon>
        <taxon>Gunneridae</taxon>
        <taxon>Pentapetalae</taxon>
        <taxon>asterids</taxon>
        <taxon>campanulids</taxon>
        <taxon>Asterales</taxon>
        <taxon>Asteraceae</taxon>
        <taxon>Asteroideae</taxon>
        <taxon>Anthemideae</taxon>
        <taxon>Anthemidinae</taxon>
        <taxon>Tanacetum</taxon>
    </lineage>
</organism>
<feature type="compositionally biased region" description="Basic and acidic residues" evidence="1">
    <location>
        <begin position="149"/>
        <end position="160"/>
    </location>
</feature>
<sequence>MSYLSDFEEINGRYFAFGGNPKGGKISGKGKIKTGKLDFDDVYFIKELKFNLFSVSQMCDKKNSVLFTDTVCSGPTWLFDIDTITKSMNYQPVTAGNQSNPSACVQEQFDAEKAGEDNVQQYMLFPLWSSGSKDPQNTNGDATVEVKKHEFKGRKPESKVHVSPSSSAQTKKHDDKTKLEAKGKSPIELSTGYRNLSAEFEDFSYNSINDVNAVALEDITYSDDEEDVSAEADFTNLETNITEELLQFKMQKVWVLVYLPNGKKAIGFEDPDYHDKVTKWLRHYMDYIKLLELDGKSASTPIDTMKPLLKDPNGEDVDVYTYRSMIGSLMYLTSSRPDIMFAVCA</sequence>
<gene>
    <name evidence="2" type="ORF">Tci_640262</name>
</gene>
<feature type="non-terminal residue" evidence="2">
    <location>
        <position position="345"/>
    </location>
</feature>
<evidence type="ECO:0000256" key="1">
    <source>
        <dbReference type="SAM" id="MobiDB-lite"/>
    </source>
</evidence>
<protein>
    <submittedName>
        <fullName evidence="2">Putative ribonuclease H-like domain-containing protein</fullName>
    </submittedName>
</protein>
<feature type="region of interest" description="Disordered" evidence="1">
    <location>
        <begin position="149"/>
        <end position="183"/>
    </location>
</feature>
<dbReference type="AlphaFoldDB" id="A0A699K2L5"/>
<dbReference type="EMBL" id="BKCJ010468151">
    <property type="protein sequence ID" value="GFA68290.1"/>
    <property type="molecule type" value="Genomic_DNA"/>
</dbReference>
<accession>A0A699K2L5</accession>
<evidence type="ECO:0000313" key="2">
    <source>
        <dbReference type="EMBL" id="GFA68290.1"/>
    </source>
</evidence>
<comment type="caution">
    <text evidence="2">The sequence shown here is derived from an EMBL/GenBank/DDBJ whole genome shotgun (WGS) entry which is preliminary data.</text>
</comment>
<feature type="compositionally biased region" description="Basic and acidic residues" evidence="1">
    <location>
        <begin position="171"/>
        <end position="183"/>
    </location>
</feature>
<reference evidence="2" key="1">
    <citation type="journal article" date="2019" name="Sci. Rep.">
        <title>Draft genome of Tanacetum cinerariifolium, the natural source of mosquito coil.</title>
        <authorList>
            <person name="Yamashiro T."/>
            <person name="Shiraishi A."/>
            <person name="Satake H."/>
            <person name="Nakayama K."/>
        </authorList>
    </citation>
    <scope>NUCLEOTIDE SEQUENCE</scope>
</reference>